<feature type="transmembrane region" description="Helical" evidence="2">
    <location>
        <begin position="75"/>
        <end position="98"/>
    </location>
</feature>
<evidence type="ECO:0000313" key="4">
    <source>
        <dbReference type="Proteomes" id="UP000070501"/>
    </source>
</evidence>
<proteinExistence type="predicted"/>
<dbReference type="Proteomes" id="UP000070501">
    <property type="component" value="Unassembled WGS sequence"/>
</dbReference>
<keyword evidence="4" id="KW-1185">Reference proteome</keyword>
<evidence type="ECO:0008006" key="5">
    <source>
        <dbReference type="Google" id="ProtNLM"/>
    </source>
</evidence>
<dbReference type="InParanoid" id="A0A136IY35"/>
<accession>A0A136IY35</accession>
<evidence type="ECO:0000256" key="2">
    <source>
        <dbReference type="SAM" id="Phobius"/>
    </source>
</evidence>
<keyword evidence="2" id="KW-0812">Transmembrane</keyword>
<dbReference type="EMBL" id="KQ964254">
    <property type="protein sequence ID" value="KXJ89656.1"/>
    <property type="molecule type" value="Genomic_DNA"/>
</dbReference>
<dbReference type="OrthoDB" id="71600at2759"/>
<feature type="transmembrane region" description="Helical" evidence="2">
    <location>
        <begin position="35"/>
        <end position="54"/>
    </location>
</feature>
<reference evidence="4" key="1">
    <citation type="submission" date="2016-02" db="EMBL/GenBank/DDBJ databases">
        <title>Draft genome sequence of Microdochium bolleyi, a fungal endophyte of beachgrass.</title>
        <authorList>
            <consortium name="DOE Joint Genome Institute"/>
            <person name="David A.S."/>
            <person name="May G."/>
            <person name="Haridas S."/>
            <person name="Lim J."/>
            <person name="Wang M."/>
            <person name="Labutti K."/>
            <person name="Lipzen A."/>
            <person name="Barry K."/>
            <person name="Grigoriev I.V."/>
        </authorList>
    </citation>
    <scope>NUCLEOTIDE SEQUENCE [LARGE SCALE GENOMIC DNA]</scope>
    <source>
        <strain evidence="4">J235TASD1</strain>
    </source>
</reference>
<protein>
    <recommendedName>
        <fullName evidence="5">Tetraspanin Tsp3</fullName>
    </recommendedName>
</protein>
<feature type="compositionally biased region" description="Acidic residues" evidence="1">
    <location>
        <begin position="236"/>
        <end position="245"/>
    </location>
</feature>
<name>A0A136IY35_9PEZI</name>
<evidence type="ECO:0000256" key="1">
    <source>
        <dbReference type="SAM" id="MobiDB-lite"/>
    </source>
</evidence>
<feature type="transmembrane region" description="Helical" evidence="2">
    <location>
        <begin position="5"/>
        <end position="23"/>
    </location>
</feature>
<keyword evidence="2" id="KW-1133">Transmembrane helix</keyword>
<feature type="region of interest" description="Disordered" evidence="1">
    <location>
        <begin position="233"/>
        <end position="298"/>
    </location>
</feature>
<feature type="compositionally biased region" description="Basic and acidic residues" evidence="1">
    <location>
        <begin position="246"/>
        <end position="261"/>
    </location>
</feature>
<sequence>MTSSIIFYIVVLGLTAVAIYVQVTASSLSLPIPKATTILVIILPWIAAAVDFCNRLTNANNTRRHDNAPSLLHRLARASLPFLQLFQGILTIVLATLLSQTTTSQSPTLDCLLQGRWQQMWAAHDRRRIELVQDTFECCGFNSVKDRAWPRDTCSLLYGRNSACRPAWAAALQTSSRLDFGVCLIVGVMQVYQLFKYLNSHSQWGQHRNGRAYKQLPQNDDNASEVAGANARLLEDVSDEEVEESEWPRLGDEENTGDRRALRGAQNGHQTDYGAAQNGSNSPVVIPSGLGNEADAWR</sequence>
<keyword evidence="2" id="KW-0472">Membrane</keyword>
<dbReference type="AlphaFoldDB" id="A0A136IY35"/>
<gene>
    <name evidence="3" type="ORF">Micbo1qcDRAFT_164956</name>
</gene>
<organism evidence="3 4">
    <name type="scientific">Microdochium bolleyi</name>
    <dbReference type="NCBI Taxonomy" id="196109"/>
    <lineage>
        <taxon>Eukaryota</taxon>
        <taxon>Fungi</taxon>
        <taxon>Dikarya</taxon>
        <taxon>Ascomycota</taxon>
        <taxon>Pezizomycotina</taxon>
        <taxon>Sordariomycetes</taxon>
        <taxon>Xylariomycetidae</taxon>
        <taxon>Xylariales</taxon>
        <taxon>Microdochiaceae</taxon>
        <taxon>Microdochium</taxon>
    </lineage>
</organism>
<evidence type="ECO:0000313" key="3">
    <source>
        <dbReference type="EMBL" id="KXJ89656.1"/>
    </source>
</evidence>